<dbReference type="EMBL" id="SMMG02000005">
    <property type="protein sequence ID" value="KAA3473788.1"/>
    <property type="molecule type" value="Genomic_DNA"/>
</dbReference>
<organism evidence="2 3">
    <name type="scientific">Gossypium australe</name>
    <dbReference type="NCBI Taxonomy" id="47621"/>
    <lineage>
        <taxon>Eukaryota</taxon>
        <taxon>Viridiplantae</taxon>
        <taxon>Streptophyta</taxon>
        <taxon>Embryophyta</taxon>
        <taxon>Tracheophyta</taxon>
        <taxon>Spermatophyta</taxon>
        <taxon>Magnoliopsida</taxon>
        <taxon>eudicotyledons</taxon>
        <taxon>Gunneridae</taxon>
        <taxon>Pentapetalae</taxon>
        <taxon>rosids</taxon>
        <taxon>malvids</taxon>
        <taxon>Malvales</taxon>
        <taxon>Malvaceae</taxon>
        <taxon>Malvoideae</taxon>
        <taxon>Gossypium</taxon>
    </lineage>
</organism>
<dbReference type="AlphaFoldDB" id="A0A5B6VY23"/>
<dbReference type="Proteomes" id="UP000325315">
    <property type="component" value="Unassembled WGS sequence"/>
</dbReference>
<keyword evidence="2" id="KW-0548">Nucleotidyltransferase</keyword>
<proteinExistence type="predicted"/>
<sequence length="126" mass="14379">MEASGTELKGKAIGDHKRSGFAIPTPKFKRRAVSAIRDFPPGCGPSSGENRQIVVVHDFEKKVKVIRDSLKTTLDRQKSYADLKRKEIEFQTGDRVFLKVSPWKKDSMIQSKREVKFAIHRTVQNH</sequence>
<reference evidence="2" key="1">
    <citation type="submission" date="2019-08" db="EMBL/GenBank/DDBJ databases">
        <authorList>
            <person name="Liu F."/>
        </authorList>
    </citation>
    <scope>NUCLEOTIDE SEQUENCE [LARGE SCALE GENOMIC DNA]</scope>
    <source>
        <strain evidence="2">PA1801</strain>
        <tissue evidence="2">Leaf</tissue>
    </source>
</reference>
<comment type="caution">
    <text evidence="2">The sequence shown here is derived from an EMBL/GenBank/DDBJ whole genome shotgun (WGS) entry which is preliminary data.</text>
</comment>
<evidence type="ECO:0000313" key="3">
    <source>
        <dbReference type="Proteomes" id="UP000325315"/>
    </source>
</evidence>
<dbReference type="GO" id="GO:0003964">
    <property type="term" value="F:RNA-directed DNA polymerase activity"/>
    <property type="evidence" value="ECO:0007669"/>
    <property type="project" value="UniProtKB-KW"/>
</dbReference>
<accession>A0A5B6VY23</accession>
<keyword evidence="2" id="KW-0808">Transferase</keyword>
<dbReference type="OrthoDB" id="10543643at2759"/>
<evidence type="ECO:0000256" key="1">
    <source>
        <dbReference type="SAM" id="MobiDB-lite"/>
    </source>
</evidence>
<keyword evidence="3" id="KW-1185">Reference proteome</keyword>
<gene>
    <name evidence="2" type="ORF">EPI10_024141</name>
</gene>
<feature type="region of interest" description="Disordered" evidence="1">
    <location>
        <begin position="1"/>
        <end position="24"/>
    </location>
</feature>
<keyword evidence="2" id="KW-0695">RNA-directed DNA polymerase</keyword>
<name>A0A5B6VY23_9ROSI</name>
<protein>
    <submittedName>
        <fullName evidence="2">Reverse transcriptase</fullName>
    </submittedName>
</protein>
<feature type="compositionally biased region" description="Basic and acidic residues" evidence="1">
    <location>
        <begin position="8"/>
        <end position="18"/>
    </location>
</feature>
<evidence type="ECO:0000313" key="2">
    <source>
        <dbReference type="EMBL" id="KAA3473788.1"/>
    </source>
</evidence>